<name>A0A916P8C7_MYCTX</name>
<gene>
    <name evidence="1" type="ORF">ERS007739_02822</name>
</gene>
<protein>
    <submittedName>
        <fullName evidence="1">Uncharacterized protein</fullName>
    </submittedName>
</protein>
<organism evidence="1 2">
    <name type="scientific">Mycobacterium tuberculosis</name>
    <dbReference type="NCBI Taxonomy" id="1773"/>
    <lineage>
        <taxon>Bacteria</taxon>
        <taxon>Bacillati</taxon>
        <taxon>Actinomycetota</taxon>
        <taxon>Actinomycetes</taxon>
        <taxon>Mycobacteriales</taxon>
        <taxon>Mycobacteriaceae</taxon>
        <taxon>Mycobacterium</taxon>
        <taxon>Mycobacterium tuberculosis complex</taxon>
    </lineage>
</organism>
<proteinExistence type="predicted"/>
<accession>A0A916P8C7</accession>
<evidence type="ECO:0000313" key="2">
    <source>
        <dbReference type="Proteomes" id="UP000039021"/>
    </source>
</evidence>
<reference evidence="2" key="1">
    <citation type="submission" date="2015-03" db="EMBL/GenBank/DDBJ databases">
        <authorList>
            <consortium name="Pathogen Informatics"/>
        </authorList>
    </citation>
    <scope>NUCLEOTIDE SEQUENCE [LARGE SCALE GENOMIC DNA]</scope>
    <source>
        <strain evidence="2">N09902308</strain>
    </source>
</reference>
<evidence type="ECO:0000313" key="1">
    <source>
        <dbReference type="EMBL" id="COY57547.1"/>
    </source>
</evidence>
<sequence>MRVGGQAAGQHFLAGIAVYQRVVHLDVDREPATFEAFDEMHFPRRTA</sequence>
<dbReference type="AlphaFoldDB" id="A0A916P8C7"/>
<dbReference type="EMBL" id="CSBK01001351">
    <property type="protein sequence ID" value="COY57547.1"/>
    <property type="molecule type" value="Genomic_DNA"/>
</dbReference>
<comment type="caution">
    <text evidence="1">The sequence shown here is derived from an EMBL/GenBank/DDBJ whole genome shotgun (WGS) entry which is preliminary data.</text>
</comment>
<dbReference type="Proteomes" id="UP000039021">
    <property type="component" value="Unassembled WGS sequence"/>
</dbReference>